<comment type="caution">
    <text evidence="1">The sequence shown here is derived from an EMBL/GenBank/DDBJ whole genome shotgun (WGS) entry which is preliminary data.</text>
</comment>
<organism evidence="1 2">
    <name type="scientific">Candidatus Fischerbacteria bacterium RBG_13_37_8</name>
    <dbReference type="NCBI Taxonomy" id="1817863"/>
    <lineage>
        <taxon>Bacteria</taxon>
        <taxon>Candidatus Fischeribacteriota</taxon>
    </lineage>
</organism>
<gene>
    <name evidence="1" type="ORF">A2Y62_20660</name>
</gene>
<accession>A0A1F5VER3</accession>
<dbReference type="AlphaFoldDB" id="A0A1F5VER3"/>
<dbReference type="SUPFAM" id="SSF103007">
    <property type="entry name" value="Hypothetical protein TT1725"/>
    <property type="match status" value="1"/>
</dbReference>
<dbReference type="Proteomes" id="UP000178943">
    <property type="component" value="Unassembled WGS sequence"/>
</dbReference>
<proteinExistence type="predicted"/>
<sequence length="94" mass="10815">MSIIGYCSFDIHLPGCQSLKEKRMILLSIKQKLRKDFNVAVSELEYNDLWQRTLLGIVTVSNSQSTINGIFDKINIILEKNPAIEVVDHVRTFY</sequence>
<dbReference type="InterPro" id="IPR007546">
    <property type="entry name" value="DUF503"/>
</dbReference>
<dbReference type="PANTHER" id="PTHR36441">
    <property type="entry name" value="HYPOTHETICAL CYTOSOLIC PROTEIN"/>
    <property type="match status" value="1"/>
</dbReference>
<evidence type="ECO:0000313" key="2">
    <source>
        <dbReference type="Proteomes" id="UP000178943"/>
    </source>
</evidence>
<dbReference type="PANTHER" id="PTHR36441:SF1">
    <property type="entry name" value="DUF503 DOMAIN-CONTAINING PROTEIN"/>
    <property type="match status" value="1"/>
</dbReference>
<dbReference type="Pfam" id="PF04456">
    <property type="entry name" value="DUF503"/>
    <property type="match status" value="1"/>
</dbReference>
<name>A0A1F5VER3_9BACT</name>
<dbReference type="EMBL" id="MFGW01000187">
    <property type="protein sequence ID" value="OGF61830.1"/>
    <property type="molecule type" value="Genomic_DNA"/>
</dbReference>
<protein>
    <recommendedName>
        <fullName evidence="3">DUF503 domain-containing protein</fullName>
    </recommendedName>
</protein>
<evidence type="ECO:0008006" key="3">
    <source>
        <dbReference type="Google" id="ProtNLM"/>
    </source>
</evidence>
<reference evidence="1 2" key="1">
    <citation type="journal article" date="2016" name="Nat. Commun.">
        <title>Thousands of microbial genomes shed light on interconnected biogeochemical processes in an aquifer system.</title>
        <authorList>
            <person name="Anantharaman K."/>
            <person name="Brown C.T."/>
            <person name="Hug L.A."/>
            <person name="Sharon I."/>
            <person name="Castelle C.J."/>
            <person name="Probst A.J."/>
            <person name="Thomas B.C."/>
            <person name="Singh A."/>
            <person name="Wilkins M.J."/>
            <person name="Karaoz U."/>
            <person name="Brodie E.L."/>
            <person name="Williams K.H."/>
            <person name="Hubbard S.S."/>
            <person name="Banfield J.F."/>
        </authorList>
    </citation>
    <scope>NUCLEOTIDE SEQUENCE [LARGE SCALE GENOMIC DNA]</scope>
</reference>
<evidence type="ECO:0000313" key="1">
    <source>
        <dbReference type="EMBL" id="OGF61830.1"/>
    </source>
</evidence>
<dbReference type="Gene3D" id="3.30.70.1120">
    <property type="entry name" value="TT1725-like"/>
    <property type="match status" value="1"/>
</dbReference>
<dbReference type="STRING" id="1817863.A2Y62_20660"/>
<dbReference type="InterPro" id="IPR036746">
    <property type="entry name" value="TT1725-like_sf"/>
</dbReference>